<accession>A0ABM7G5X0</accession>
<feature type="chain" id="PRO_5045592942" description="Tetratricopeptide repeat protein" evidence="1">
    <location>
        <begin position="20"/>
        <end position="176"/>
    </location>
</feature>
<feature type="signal peptide" evidence="1">
    <location>
        <begin position="1"/>
        <end position="19"/>
    </location>
</feature>
<dbReference type="Pfam" id="PF14559">
    <property type="entry name" value="TPR_19"/>
    <property type="match status" value="1"/>
</dbReference>
<keyword evidence="1" id="KW-0732">Signal</keyword>
<evidence type="ECO:0000313" key="2">
    <source>
        <dbReference type="EMBL" id="BBF70157.1"/>
    </source>
</evidence>
<dbReference type="Gene3D" id="1.25.40.10">
    <property type="entry name" value="Tetratricopeptide repeat domain"/>
    <property type="match status" value="1"/>
</dbReference>
<organism evidence="2 3">
    <name type="scientific">Sphingomonas bisphenolicum</name>
    <dbReference type="NCBI Taxonomy" id="296544"/>
    <lineage>
        <taxon>Bacteria</taxon>
        <taxon>Pseudomonadati</taxon>
        <taxon>Pseudomonadota</taxon>
        <taxon>Alphaproteobacteria</taxon>
        <taxon>Sphingomonadales</taxon>
        <taxon>Sphingomonadaceae</taxon>
        <taxon>Sphingomonas</taxon>
    </lineage>
</organism>
<dbReference type="Proteomes" id="UP001059971">
    <property type="component" value="Chromosome 1"/>
</dbReference>
<gene>
    <name evidence="2" type="ORF">SBA_ch1_23570</name>
</gene>
<keyword evidence="3" id="KW-1185">Reference proteome</keyword>
<name>A0ABM7G5X0_9SPHN</name>
<protein>
    <recommendedName>
        <fullName evidence="4">Tetratricopeptide repeat protein</fullName>
    </recommendedName>
</protein>
<dbReference type="SUPFAM" id="SSF48452">
    <property type="entry name" value="TPR-like"/>
    <property type="match status" value="1"/>
</dbReference>
<evidence type="ECO:0000256" key="1">
    <source>
        <dbReference type="SAM" id="SignalP"/>
    </source>
</evidence>
<sequence>MRLTVLLPLCCVLAVPAHAQHVAGVSGIHFNQGAPMAAPVNGYNAASFASISRSPDVGRAQKLIADGDYAEADALLARLIGQTSNRQVRFLKGVAKLGMGDAVAARRYFEKSLYSNRSGYPGAMSGLALAEIRLGNRDAAEDILQKLRYQQEKCRSDCDRAKPLDQAIAVVEKALT</sequence>
<reference evidence="2" key="1">
    <citation type="submission" date="2018-07" db="EMBL/GenBank/DDBJ databases">
        <title>Complete genome sequence of Sphingomonas bisphenolicum strain AO1, a bisphenol A degradative bacterium isolated from Japanese farm field.</title>
        <authorList>
            <person name="Murakami M."/>
            <person name="Koh M."/>
            <person name="Koba S."/>
            <person name="Matsumura Y."/>
        </authorList>
    </citation>
    <scope>NUCLEOTIDE SEQUENCE</scope>
    <source>
        <strain evidence="2">AO1</strain>
    </source>
</reference>
<evidence type="ECO:0008006" key="4">
    <source>
        <dbReference type="Google" id="ProtNLM"/>
    </source>
</evidence>
<dbReference type="RefSeq" id="WP_224546172.1">
    <property type="nucleotide sequence ID" value="NZ_AP018817.1"/>
</dbReference>
<proteinExistence type="predicted"/>
<dbReference type="EMBL" id="AP018817">
    <property type="protein sequence ID" value="BBF70157.1"/>
    <property type="molecule type" value="Genomic_DNA"/>
</dbReference>
<dbReference type="InterPro" id="IPR011990">
    <property type="entry name" value="TPR-like_helical_dom_sf"/>
</dbReference>
<evidence type="ECO:0000313" key="3">
    <source>
        <dbReference type="Proteomes" id="UP001059971"/>
    </source>
</evidence>